<dbReference type="GO" id="GO:0005886">
    <property type="term" value="C:plasma membrane"/>
    <property type="evidence" value="ECO:0007669"/>
    <property type="project" value="UniProtKB-SubCell"/>
</dbReference>
<keyword evidence="3 6" id="KW-0812">Transmembrane</keyword>
<evidence type="ECO:0000256" key="5">
    <source>
        <dbReference type="ARBA" id="ARBA00023136"/>
    </source>
</evidence>
<proteinExistence type="predicted"/>
<keyword evidence="5 6" id="KW-0472">Membrane</keyword>
<feature type="transmembrane region" description="Helical" evidence="6">
    <location>
        <begin position="7"/>
        <end position="26"/>
    </location>
</feature>
<sequence length="91" mass="10119">MTSAVRTTTYAWIILSTITIASWWLAPGHTRGGAAAASAPITVAVVVLGFIKGRIIIQYFMEVRTAPRWLKLFTDAWLTVLWAGIFAIYLY</sequence>
<comment type="subcellular location">
    <subcellularLocation>
        <location evidence="1">Cell membrane</location>
        <topology evidence="1">Multi-pass membrane protein</topology>
    </subcellularLocation>
</comment>
<protein>
    <submittedName>
        <fullName evidence="7">Putative nirP</fullName>
    </submittedName>
</protein>
<keyword evidence="4 6" id="KW-1133">Transmembrane helix</keyword>
<accession>A0A088DHQ4</accession>
<evidence type="ECO:0000313" key="7">
    <source>
        <dbReference type="EMBL" id="AIL92404.1"/>
    </source>
</evidence>
<dbReference type="Pfam" id="PF03626">
    <property type="entry name" value="COX4_pro"/>
    <property type="match status" value="1"/>
</dbReference>
<evidence type="ECO:0000256" key="6">
    <source>
        <dbReference type="SAM" id="Phobius"/>
    </source>
</evidence>
<keyword evidence="2" id="KW-1003">Cell membrane</keyword>
<evidence type="ECO:0000256" key="1">
    <source>
        <dbReference type="ARBA" id="ARBA00004651"/>
    </source>
</evidence>
<dbReference type="AlphaFoldDB" id="A0A088DHQ4"/>
<evidence type="ECO:0000256" key="4">
    <source>
        <dbReference type="ARBA" id="ARBA00022989"/>
    </source>
</evidence>
<organism evidence="7">
    <name type="scientific">Mycobacterium avium subsp. hominissuis</name>
    <dbReference type="NCBI Taxonomy" id="439334"/>
    <lineage>
        <taxon>Bacteria</taxon>
        <taxon>Bacillati</taxon>
        <taxon>Actinomycetota</taxon>
        <taxon>Actinomycetes</taxon>
        <taxon>Mycobacteriales</taxon>
        <taxon>Mycobacteriaceae</taxon>
        <taxon>Mycobacterium</taxon>
        <taxon>Mycobacterium avium complex (MAC)</taxon>
    </lineage>
</organism>
<reference evidence="7" key="1">
    <citation type="journal article" date="2014" name="FEBS Lett.">
        <title>Identification and comparative analysis of a genomic island in Mycobacterium avium subsp. hominissuis.</title>
        <authorList>
            <person name="Lahiri A."/>
            <person name="Sanchini A."/>
            <person name="Semmler T."/>
            <person name="Schafer H."/>
            <person name="Lewin A."/>
        </authorList>
    </citation>
    <scope>NUCLEOTIDE SEQUENCE</scope>
    <source>
        <strain evidence="7">2721</strain>
    </source>
</reference>
<feature type="transmembrane region" description="Helical" evidence="6">
    <location>
        <begin position="32"/>
        <end position="51"/>
    </location>
</feature>
<feature type="transmembrane region" description="Helical" evidence="6">
    <location>
        <begin position="72"/>
        <end position="90"/>
    </location>
</feature>
<name>A0A088DHQ4_MYCAV</name>
<dbReference type="EMBL" id="KM105871">
    <property type="protein sequence ID" value="AIL92404.1"/>
    <property type="molecule type" value="Genomic_DNA"/>
</dbReference>
<dbReference type="RefSeq" id="WP_062890635.1">
    <property type="nucleotide sequence ID" value="NZ_LMVW01000167.1"/>
</dbReference>
<dbReference type="InterPro" id="IPR005171">
    <property type="entry name" value="Cyt_c_oxidase_su4_prok"/>
</dbReference>
<evidence type="ECO:0000256" key="2">
    <source>
        <dbReference type="ARBA" id="ARBA00022475"/>
    </source>
</evidence>
<evidence type="ECO:0000256" key="3">
    <source>
        <dbReference type="ARBA" id="ARBA00022692"/>
    </source>
</evidence>